<dbReference type="PANTHER" id="PTHR12526">
    <property type="entry name" value="GLYCOSYLTRANSFERASE"/>
    <property type="match status" value="1"/>
</dbReference>
<dbReference type="AlphaFoldDB" id="A0A2H0UAJ7"/>
<evidence type="ECO:0000313" key="3">
    <source>
        <dbReference type="Proteomes" id="UP000230179"/>
    </source>
</evidence>
<dbReference type="SUPFAM" id="SSF53756">
    <property type="entry name" value="UDP-Glycosyltransferase/glycogen phosphorylase"/>
    <property type="match status" value="1"/>
</dbReference>
<gene>
    <name evidence="2" type="ORF">COU19_00555</name>
</gene>
<dbReference type="Pfam" id="PF00534">
    <property type="entry name" value="Glycos_transf_1"/>
    <property type="match status" value="1"/>
</dbReference>
<organism evidence="2 3">
    <name type="scientific">Candidatus Kaiserbacteria bacterium CG10_big_fil_rev_8_21_14_0_10_56_12</name>
    <dbReference type="NCBI Taxonomy" id="1974611"/>
    <lineage>
        <taxon>Bacteria</taxon>
        <taxon>Candidatus Kaiseribacteriota</taxon>
    </lineage>
</organism>
<evidence type="ECO:0000259" key="1">
    <source>
        <dbReference type="Pfam" id="PF00534"/>
    </source>
</evidence>
<dbReference type="Proteomes" id="UP000230179">
    <property type="component" value="Unassembled WGS sequence"/>
</dbReference>
<dbReference type="CDD" id="cd03801">
    <property type="entry name" value="GT4_PimA-like"/>
    <property type="match status" value="1"/>
</dbReference>
<dbReference type="EMBL" id="PFBL01000004">
    <property type="protein sequence ID" value="PIR83438.1"/>
    <property type="molecule type" value="Genomic_DNA"/>
</dbReference>
<sequence>MNLFICTQTVNSHDPILGFFVPWIHGFAQQCDTVTVVCLNKGADRFAENVRIIVIPAKGKIARTLFLLRTSITHRKDYEAVLVHMNPEYFISAGFLWRFLRKRTALWYTHSTVDWKLRIATAFAQVVFTASKESFRLPSDKVCVTGHGIDTHFFHPDSAVVRGRTVLSVGRLSPVKRHDLVIRAAACDALDVKTIGDGTEHDRLARLAEELQVAHRITFCGSETQEVLRREYQQARALVHTSETGSLDKVVLEALACGLPVVTTSTILSDLPVVVVAPTPEAIAESLRSLTGTGDAARAAYVQEHHSLERLVPQLVAKLETL</sequence>
<feature type="domain" description="Glycosyl transferase family 1" evidence="1">
    <location>
        <begin position="164"/>
        <end position="265"/>
    </location>
</feature>
<protein>
    <recommendedName>
        <fullName evidence="1">Glycosyl transferase family 1 domain-containing protein</fullName>
    </recommendedName>
</protein>
<dbReference type="GO" id="GO:0016757">
    <property type="term" value="F:glycosyltransferase activity"/>
    <property type="evidence" value="ECO:0007669"/>
    <property type="project" value="InterPro"/>
</dbReference>
<accession>A0A2H0UAJ7</accession>
<name>A0A2H0UAJ7_9BACT</name>
<dbReference type="PANTHER" id="PTHR12526:SF634">
    <property type="entry name" value="BLL3361 PROTEIN"/>
    <property type="match status" value="1"/>
</dbReference>
<comment type="caution">
    <text evidence="2">The sequence shown here is derived from an EMBL/GenBank/DDBJ whole genome shotgun (WGS) entry which is preliminary data.</text>
</comment>
<dbReference type="InterPro" id="IPR001296">
    <property type="entry name" value="Glyco_trans_1"/>
</dbReference>
<proteinExistence type="predicted"/>
<dbReference type="Gene3D" id="3.40.50.2000">
    <property type="entry name" value="Glycogen Phosphorylase B"/>
    <property type="match status" value="2"/>
</dbReference>
<evidence type="ECO:0000313" key="2">
    <source>
        <dbReference type="EMBL" id="PIR83438.1"/>
    </source>
</evidence>
<reference evidence="3" key="1">
    <citation type="submission" date="2017-09" db="EMBL/GenBank/DDBJ databases">
        <title>Depth-based differentiation of microbial function through sediment-hosted aquifers and enrichment of novel symbionts in the deep terrestrial subsurface.</title>
        <authorList>
            <person name="Probst A.J."/>
            <person name="Ladd B."/>
            <person name="Jarett J.K."/>
            <person name="Geller-Mcgrath D.E."/>
            <person name="Sieber C.M.K."/>
            <person name="Emerson J.B."/>
            <person name="Anantharaman K."/>
            <person name="Thomas B.C."/>
            <person name="Malmstrom R."/>
            <person name="Stieglmeier M."/>
            <person name="Klingl A."/>
            <person name="Woyke T."/>
            <person name="Ryan C.M."/>
            <person name="Banfield J.F."/>
        </authorList>
    </citation>
    <scope>NUCLEOTIDE SEQUENCE [LARGE SCALE GENOMIC DNA]</scope>
</reference>